<dbReference type="InterPro" id="IPR001811">
    <property type="entry name" value="Chemokine_IL8-like_dom"/>
</dbReference>
<comment type="similarity">
    <text evidence="1 4">Belongs to the intercrine beta (chemokine CC) family.</text>
</comment>
<evidence type="ECO:0000313" key="6">
    <source>
        <dbReference type="Ensembl" id="ENSSPAP00000012830.1"/>
    </source>
</evidence>
<comment type="subcellular location">
    <subcellularLocation>
        <location evidence="4">Secreted</location>
    </subcellularLocation>
</comment>
<dbReference type="InterPro" id="IPR039809">
    <property type="entry name" value="Chemokine_b/g/d"/>
</dbReference>
<evidence type="ECO:0000256" key="1">
    <source>
        <dbReference type="ARBA" id="ARBA00010868"/>
    </source>
</evidence>
<reference evidence="6" key="1">
    <citation type="submission" date="2023-09" db="UniProtKB">
        <authorList>
            <consortium name="Ensembl"/>
        </authorList>
    </citation>
    <scope>IDENTIFICATION</scope>
</reference>
<dbReference type="InterPro" id="IPR036048">
    <property type="entry name" value="Interleukin_8-like_sf"/>
</dbReference>
<keyword evidence="3" id="KW-1015">Disulfide bond</keyword>
<dbReference type="GO" id="GO:0008009">
    <property type="term" value="F:chemokine activity"/>
    <property type="evidence" value="ECO:0007669"/>
    <property type="project" value="InterPro"/>
</dbReference>
<dbReference type="PROSITE" id="PS00472">
    <property type="entry name" value="SMALL_CYTOKINES_CC"/>
    <property type="match status" value="1"/>
</dbReference>
<dbReference type="Gene3D" id="2.40.50.40">
    <property type="match status" value="1"/>
</dbReference>
<evidence type="ECO:0000256" key="2">
    <source>
        <dbReference type="ARBA" id="ARBA00022514"/>
    </source>
</evidence>
<evidence type="ECO:0000259" key="5">
    <source>
        <dbReference type="SMART" id="SM00199"/>
    </source>
</evidence>
<keyword evidence="4" id="KW-0964">Secreted</keyword>
<dbReference type="InterPro" id="IPR000827">
    <property type="entry name" value="Chemokine_CC_CS"/>
</dbReference>
<evidence type="ECO:0000256" key="4">
    <source>
        <dbReference type="RuleBase" id="RU361150"/>
    </source>
</evidence>
<dbReference type="SUPFAM" id="SSF54117">
    <property type="entry name" value="Interleukin 8-like chemokines"/>
    <property type="match status" value="1"/>
</dbReference>
<proteinExistence type="inferred from homology"/>
<dbReference type="AlphaFoldDB" id="A0A3B4ZX08"/>
<organism evidence="6">
    <name type="scientific">Stegastes partitus</name>
    <name type="common">bicolor damselfish</name>
    <dbReference type="NCBI Taxonomy" id="144197"/>
    <lineage>
        <taxon>Eukaryota</taxon>
        <taxon>Metazoa</taxon>
        <taxon>Chordata</taxon>
        <taxon>Craniata</taxon>
        <taxon>Vertebrata</taxon>
        <taxon>Euteleostomi</taxon>
        <taxon>Actinopterygii</taxon>
        <taxon>Neopterygii</taxon>
        <taxon>Teleostei</taxon>
        <taxon>Neoteleostei</taxon>
        <taxon>Acanthomorphata</taxon>
        <taxon>Ovalentaria</taxon>
        <taxon>Pomacentridae</taxon>
        <taxon>Stegastes</taxon>
    </lineage>
</organism>
<dbReference type="CDD" id="cd00272">
    <property type="entry name" value="Chemokine_CC"/>
    <property type="match status" value="1"/>
</dbReference>
<keyword evidence="4" id="KW-0145">Chemotaxis</keyword>
<name>A0A3B4ZX08_9TELE</name>
<evidence type="ECO:0000256" key="3">
    <source>
        <dbReference type="ARBA" id="ARBA00023157"/>
    </source>
</evidence>
<dbReference type="GeneTree" id="ENSGT00940000171869"/>
<accession>A0A3B4ZX08</accession>
<dbReference type="GO" id="GO:0005615">
    <property type="term" value="C:extracellular space"/>
    <property type="evidence" value="ECO:0007669"/>
    <property type="project" value="UniProtKB-KW"/>
</dbReference>
<dbReference type="PANTHER" id="PTHR12015">
    <property type="entry name" value="SMALL INDUCIBLE CYTOKINE A"/>
    <property type="match status" value="1"/>
</dbReference>
<sequence>GTSVIVLSLDVSLTCCTMYNPRRLNKNLISSYFKQDPRCPKPAVILRTKKSCHICVDPSLRWVEDIMKYLDNKRST</sequence>
<dbReference type="PANTHER" id="PTHR12015:SF108">
    <property type="entry name" value="C-C MOTIF CHEMOKINE 20"/>
    <property type="match status" value="1"/>
</dbReference>
<dbReference type="Pfam" id="PF00048">
    <property type="entry name" value="IL8"/>
    <property type="match status" value="1"/>
</dbReference>
<dbReference type="SMART" id="SM00199">
    <property type="entry name" value="SCY"/>
    <property type="match status" value="1"/>
</dbReference>
<protein>
    <recommendedName>
        <fullName evidence="4">C-C motif chemokine</fullName>
    </recommendedName>
</protein>
<dbReference type="FunFam" id="2.40.50.40:FF:000002">
    <property type="entry name" value="C-C motif chemokine"/>
    <property type="match status" value="1"/>
</dbReference>
<feature type="domain" description="Chemokine interleukin-8-like" evidence="5">
    <location>
        <begin position="12"/>
        <end position="70"/>
    </location>
</feature>
<dbReference type="STRING" id="144197.ENSSPAP00000012830"/>
<keyword evidence="2 4" id="KW-0202">Cytokine</keyword>
<dbReference type="GO" id="GO:0006955">
    <property type="term" value="P:immune response"/>
    <property type="evidence" value="ECO:0007669"/>
    <property type="project" value="InterPro"/>
</dbReference>
<dbReference type="Ensembl" id="ENSSPAT00000013047.1">
    <property type="protein sequence ID" value="ENSSPAP00000012830.1"/>
    <property type="gene ID" value="ENSSPAG00000009728.1"/>
</dbReference>